<reference evidence="1 2" key="1">
    <citation type="submission" date="2016-04" db="EMBL/GenBank/DDBJ databases">
        <title>Complete genome sequencing and analysis of CBMB27, Methylobacterium phyllosphaerae isolated from leaf tissues of rice (Oryza sativa L.).</title>
        <authorList>
            <person name="Lee Y."/>
            <person name="Hwangbo K."/>
            <person name="Chung H."/>
            <person name="Yoo J."/>
            <person name="Kim K.Y."/>
            <person name="Sa T.M."/>
            <person name="Um Y."/>
            <person name="Madhaiyan M."/>
        </authorList>
    </citation>
    <scope>NUCLEOTIDE SEQUENCE [LARGE SCALE GENOMIC DNA]</scope>
    <source>
        <strain evidence="1 2">CBMB27</strain>
    </source>
</reference>
<protein>
    <submittedName>
        <fullName evidence="1">Uncharacterized protein</fullName>
    </submittedName>
</protein>
<dbReference type="EMBL" id="CP015367">
    <property type="protein sequence ID" value="APT31427.1"/>
    <property type="molecule type" value="Genomic_DNA"/>
</dbReference>
<evidence type="ECO:0000313" key="2">
    <source>
        <dbReference type="Proteomes" id="UP000185487"/>
    </source>
</evidence>
<evidence type="ECO:0000313" key="1">
    <source>
        <dbReference type="EMBL" id="APT31427.1"/>
    </source>
</evidence>
<accession>A0ABM6G1U4</accession>
<proteinExistence type="predicted"/>
<dbReference type="Proteomes" id="UP000185487">
    <property type="component" value="Chromosome"/>
</dbReference>
<name>A0ABM6G1U4_9HYPH</name>
<sequence length="133" mass="14783">MRFFGPAMDECPQVRRILERDLPDVPAGEIFEACDRPVYSLGADRICAFTSARLVTALREALRRIGLPGRRPEPDARRPREEVARAIGLWTEGPPYSAASRRGRSTWLRSALTSSAVRNATSRACSALRRGSQ</sequence>
<gene>
    <name evidence="1" type="ORF">MCBMB27_02136</name>
</gene>
<organism evidence="1 2">
    <name type="scientific">Methylobacterium phyllosphaerae</name>
    <dbReference type="NCBI Taxonomy" id="418223"/>
    <lineage>
        <taxon>Bacteria</taxon>
        <taxon>Pseudomonadati</taxon>
        <taxon>Pseudomonadota</taxon>
        <taxon>Alphaproteobacteria</taxon>
        <taxon>Hyphomicrobiales</taxon>
        <taxon>Methylobacteriaceae</taxon>
        <taxon>Methylobacterium</taxon>
    </lineage>
</organism>
<keyword evidence="2" id="KW-1185">Reference proteome</keyword>